<evidence type="ECO:0000313" key="5">
    <source>
        <dbReference type="EMBL" id="EEB08824.1"/>
    </source>
</evidence>
<evidence type="ECO:0000259" key="4">
    <source>
        <dbReference type="PROSITE" id="PS50832"/>
    </source>
</evidence>
<dbReference type="InterPro" id="IPR006196">
    <property type="entry name" value="RNA-binding_domain_S1_IF1"/>
</dbReference>
<dbReference type="InterPro" id="IPR001253">
    <property type="entry name" value="TIF_eIF-1A"/>
</dbReference>
<dbReference type="EMBL" id="KE651167">
    <property type="protein sequence ID" value="EEB08824.1"/>
    <property type="molecule type" value="Genomic_DNA"/>
</dbReference>
<dbReference type="eggNOG" id="KOG2925">
    <property type="taxonomic scope" value="Eukaryota"/>
</dbReference>
<dbReference type="OMA" id="WRKQSYW"/>
<accession>B6K5M0</accession>
<dbReference type="InterPro" id="IPR039294">
    <property type="entry name" value="EIF1AD"/>
</dbReference>
<feature type="domain" description="S1-like" evidence="4">
    <location>
        <begin position="18"/>
        <end position="79"/>
    </location>
</feature>
<dbReference type="GO" id="GO:0003723">
    <property type="term" value="F:RNA binding"/>
    <property type="evidence" value="ECO:0007669"/>
    <property type="project" value="UniProtKB-KW"/>
</dbReference>
<dbReference type="RefSeq" id="XP_002175117.1">
    <property type="nucleotide sequence ID" value="XM_002175081.2"/>
</dbReference>
<comment type="similarity">
    <text evidence="1">Belongs to the EIF1AD family.</text>
</comment>
<evidence type="ECO:0000256" key="2">
    <source>
        <dbReference type="ARBA" id="ARBA00022884"/>
    </source>
</evidence>
<dbReference type="STRING" id="402676.B6K5M0"/>
<dbReference type="SMART" id="SM00652">
    <property type="entry name" value="eIF1a"/>
    <property type="match status" value="1"/>
</dbReference>
<dbReference type="PROSITE" id="PS50832">
    <property type="entry name" value="S1_IF1_TYPE"/>
    <property type="match status" value="1"/>
</dbReference>
<dbReference type="JaponicusDB" id="SJAG_03996">
    <property type="gene designation" value="tif1102"/>
</dbReference>
<dbReference type="InterPro" id="IPR012340">
    <property type="entry name" value="NA-bd_OB-fold"/>
</dbReference>
<dbReference type="PANTHER" id="PTHR21641">
    <property type="entry name" value="TRANSLATION INITIATION FACTOR-RELATED"/>
    <property type="match status" value="1"/>
</dbReference>
<dbReference type="VEuPathDB" id="FungiDB:SJAG_03996"/>
<reference evidence="5 7" key="1">
    <citation type="journal article" date="2011" name="Science">
        <title>Comparative functional genomics of the fission yeasts.</title>
        <authorList>
            <person name="Rhind N."/>
            <person name="Chen Z."/>
            <person name="Yassour M."/>
            <person name="Thompson D.A."/>
            <person name="Haas B.J."/>
            <person name="Habib N."/>
            <person name="Wapinski I."/>
            <person name="Roy S."/>
            <person name="Lin M.F."/>
            <person name="Heiman D.I."/>
            <person name="Young S.K."/>
            <person name="Furuya K."/>
            <person name="Guo Y."/>
            <person name="Pidoux A."/>
            <person name="Chen H.M."/>
            <person name="Robbertse B."/>
            <person name="Goldberg J.M."/>
            <person name="Aoki K."/>
            <person name="Bayne E.H."/>
            <person name="Berlin A.M."/>
            <person name="Desjardins C.A."/>
            <person name="Dobbs E."/>
            <person name="Dukaj L."/>
            <person name="Fan L."/>
            <person name="FitzGerald M.G."/>
            <person name="French C."/>
            <person name="Gujja S."/>
            <person name="Hansen K."/>
            <person name="Keifenheim D."/>
            <person name="Levin J.Z."/>
            <person name="Mosher R.A."/>
            <person name="Mueller C.A."/>
            <person name="Pfiffner J."/>
            <person name="Priest M."/>
            <person name="Russ C."/>
            <person name="Smialowska A."/>
            <person name="Swoboda P."/>
            <person name="Sykes S.M."/>
            <person name="Vaughn M."/>
            <person name="Vengrova S."/>
            <person name="Yoder R."/>
            <person name="Zeng Q."/>
            <person name="Allshire R."/>
            <person name="Baulcombe D."/>
            <person name="Birren B.W."/>
            <person name="Brown W."/>
            <person name="Ekwall K."/>
            <person name="Kellis M."/>
            <person name="Leatherwood J."/>
            <person name="Levin H."/>
            <person name="Margalit H."/>
            <person name="Martienssen R."/>
            <person name="Nieduszynski C.A."/>
            <person name="Spatafora J.W."/>
            <person name="Friedman N."/>
            <person name="Dalgaard J.Z."/>
            <person name="Baumann P."/>
            <person name="Niki H."/>
            <person name="Regev A."/>
            <person name="Nusbaum C."/>
        </authorList>
    </citation>
    <scope>NUCLEOTIDE SEQUENCE [LARGE SCALE GENOMIC DNA]</scope>
    <source>
        <strain evidence="7">yFS275 / FY16936</strain>
    </source>
</reference>
<dbReference type="AlphaFoldDB" id="B6K5M0"/>
<proteinExistence type="inferred from homology"/>
<protein>
    <submittedName>
        <fullName evidence="5">Translation initiation factor eIF1A-like protein</fullName>
    </submittedName>
</protein>
<organism evidence="5 7">
    <name type="scientific">Schizosaccharomyces japonicus (strain yFS275 / FY16936)</name>
    <name type="common">Fission yeast</name>
    <dbReference type="NCBI Taxonomy" id="402676"/>
    <lineage>
        <taxon>Eukaryota</taxon>
        <taxon>Fungi</taxon>
        <taxon>Dikarya</taxon>
        <taxon>Ascomycota</taxon>
        <taxon>Taphrinomycotina</taxon>
        <taxon>Schizosaccharomycetes</taxon>
        <taxon>Schizosaccharomycetales</taxon>
        <taxon>Schizosaccharomycetaceae</taxon>
        <taxon>Schizosaccharomyces</taxon>
    </lineage>
</organism>
<sequence>MSKAATFQASMDPPDHLEENQLIARVTALRGSSLFEVTDPAGSTLLVEMPPKFRKSVWVKRGGYVLLDKSEFQDKKNKIDGTIVHVIHSTKVWMKQHYWPPEFAARIQPVEEDESSSSEEFSD</sequence>
<dbReference type="Pfam" id="PF01176">
    <property type="entry name" value="eIF-1a"/>
    <property type="match status" value="1"/>
</dbReference>
<dbReference type="PANTHER" id="PTHR21641:SF0">
    <property type="entry name" value="RNA-BINDING PROTEIN EIF1AD-RELATED"/>
    <property type="match status" value="1"/>
</dbReference>
<evidence type="ECO:0000256" key="3">
    <source>
        <dbReference type="PROSITE-ProRule" id="PRU00181"/>
    </source>
</evidence>
<gene>
    <name evidence="6" type="primary">tif1102</name>
    <name evidence="5" type="ORF">SJAG_03996</name>
</gene>
<name>B6K5M0_SCHJY</name>
<dbReference type="OrthoDB" id="10266058at2759"/>
<dbReference type="GO" id="GO:0005634">
    <property type="term" value="C:nucleus"/>
    <property type="evidence" value="ECO:0000318"/>
    <property type="project" value="GO_Central"/>
</dbReference>
<evidence type="ECO:0000313" key="6">
    <source>
        <dbReference type="JaponicusDB" id="SJAG_03996"/>
    </source>
</evidence>
<keyword evidence="2" id="KW-0694">RNA-binding</keyword>
<dbReference type="SUPFAM" id="SSF50249">
    <property type="entry name" value="Nucleic acid-binding proteins"/>
    <property type="match status" value="1"/>
</dbReference>
<keyword evidence="7" id="KW-1185">Reference proteome</keyword>
<dbReference type="GO" id="GO:0003743">
    <property type="term" value="F:translation initiation factor activity"/>
    <property type="evidence" value="ECO:0007669"/>
    <property type="project" value="UniProtKB-UniRule"/>
</dbReference>
<keyword evidence="3" id="KW-0396">Initiation factor</keyword>
<evidence type="ECO:0000313" key="7">
    <source>
        <dbReference type="Proteomes" id="UP000001744"/>
    </source>
</evidence>
<keyword evidence="3" id="KW-0648">Protein biosynthesis</keyword>
<dbReference type="Gene3D" id="2.40.50.140">
    <property type="entry name" value="Nucleic acid-binding proteins"/>
    <property type="match status" value="1"/>
</dbReference>
<dbReference type="Proteomes" id="UP000001744">
    <property type="component" value="Unassembled WGS sequence"/>
</dbReference>
<dbReference type="HOGENOM" id="CLU_106477_4_0_1"/>
<evidence type="ECO:0000256" key="1">
    <source>
        <dbReference type="ARBA" id="ARBA00007340"/>
    </source>
</evidence>
<dbReference type="GeneID" id="7051610"/>